<dbReference type="AlphaFoldDB" id="A0A382MH92"/>
<proteinExistence type="predicted"/>
<evidence type="ECO:0000313" key="1">
    <source>
        <dbReference type="EMBL" id="SVC47127.1"/>
    </source>
</evidence>
<protein>
    <submittedName>
        <fullName evidence="1">Uncharacterized protein</fullName>
    </submittedName>
</protein>
<feature type="non-terminal residue" evidence="1">
    <location>
        <position position="24"/>
    </location>
</feature>
<sequence length="24" mass="2980">MKKNFTKKTPKTYYVDWGIFRLIT</sequence>
<organism evidence="1">
    <name type="scientific">marine metagenome</name>
    <dbReference type="NCBI Taxonomy" id="408172"/>
    <lineage>
        <taxon>unclassified sequences</taxon>
        <taxon>metagenomes</taxon>
        <taxon>ecological metagenomes</taxon>
    </lineage>
</organism>
<dbReference type="EMBL" id="UINC01093034">
    <property type="protein sequence ID" value="SVC47127.1"/>
    <property type="molecule type" value="Genomic_DNA"/>
</dbReference>
<reference evidence="1" key="1">
    <citation type="submission" date="2018-05" db="EMBL/GenBank/DDBJ databases">
        <authorList>
            <person name="Lanie J.A."/>
            <person name="Ng W.-L."/>
            <person name="Kazmierczak K.M."/>
            <person name="Andrzejewski T.M."/>
            <person name="Davidsen T.M."/>
            <person name="Wayne K.J."/>
            <person name="Tettelin H."/>
            <person name="Glass J.I."/>
            <person name="Rusch D."/>
            <person name="Podicherti R."/>
            <person name="Tsui H.-C.T."/>
            <person name="Winkler M.E."/>
        </authorList>
    </citation>
    <scope>NUCLEOTIDE SEQUENCE</scope>
</reference>
<name>A0A382MH92_9ZZZZ</name>
<accession>A0A382MH92</accession>
<gene>
    <name evidence="1" type="ORF">METZ01_LOCUS299981</name>
</gene>